<proteinExistence type="predicted"/>
<sequence>MIYRQISLFTHRSIIALSFPFHFLQSDQHPTMTPMTTCPLEICFATTALGKPWERIDGKSYNQEETGSREQFETSSRLSPSTYNDAKVYFMEFCKALLIIKKCVSEDIGISDLMQICMDENYALYLIKEHLRFIAHYLECHSSSEDGQVPPNRWHIFLARAQNLWKSDVRSWPGVSGLSWSGYHHVIMEVADEFRLRQ</sequence>
<dbReference type="VEuPathDB" id="FungiDB:BDBG_04136"/>
<feature type="region of interest" description="Disordered" evidence="1">
    <location>
        <begin position="60"/>
        <end position="79"/>
    </location>
</feature>
<gene>
    <name evidence="2" type="ORF">BDBG_04136</name>
</gene>
<dbReference type="RefSeq" id="XP_002625267.2">
    <property type="nucleotide sequence ID" value="XM_002625221.2"/>
</dbReference>
<evidence type="ECO:0000313" key="2">
    <source>
        <dbReference type="EMBL" id="OAT08155.1"/>
    </source>
</evidence>
<organism evidence="2 3">
    <name type="scientific">Blastomyces gilchristii (strain SLH14081)</name>
    <name type="common">Blastomyces dermatitidis</name>
    <dbReference type="NCBI Taxonomy" id="559298"/>
    <lineage>
        <taxon>Eukaryota</taxon>
        <taxon>Fungi</taxon>
        <taxon>Dikarya</taxon>
        <taxon>Ascomycota</taxon>
        <taxon>Pezizomycotina</taxon>
        <taxon>Eurotiomycetes</taxon>
        <taxon>Eurotiomycetidae</taxon>
        <taxon>Onygenales</taxon>
        <taxon>Ajellomycetaceae</taxon>
        <taxon>Blastomyces</taxon>
    </lineage>
</organism>
<keyword evidence="3" id="KW-1185">Reference proteome</keyword>
<accession>A0A179UJF1</accession>
<dbReference type="GeneID" id="8504926"/>
<dbReference type="KEGG" id="bgh:BDBG_04136"/>
<dbReference type="AlphaFoldDB" id="A0A179UJF1"/>
<reference evidence="3" key="1">
    <citation type="journal article" date="2015" name="PLoS Genet.">
        <title>The dynamic genome and transcriptome of the human fungal pathogen Blastomyces and close relative Emmonsia.</title>
        <authorList>
            <person name="Munoz J.F."/>
            <person name="Gauthier G.M."/>
            <person name="Desjardins C.A."/>
            <person name="Gallo J.E."/>
            <person name="Holder J."/>
            <person name="Sullivan T.D."/>
            <person name="Marty A.J."/>
            <person name="Carmen J.C."/>
            <person name="Chen Z."/>
            <person name="Ding L."/>
            <person name="Gujja S."/>
            <person name="Magrini V."/>
            <person name="Misas E."/>
            <person name="Mitreva M."/>
            <person name="Priest M."/>
            <person name="Saif S."/>
            <person name="Whiston E.A."/>
            <person name="Young S."/>
            <person name="Zeng Q."/>
            <person name="Goldman W.E."/>
            <person name="Mardis E.R."/>
            <person name="Taylor J.W."/>
            <person name="McEwen J.G."/>
            <person name="Clay O.K."/>
            <person name="Klein B.S."/>
            <person name="Cuomo C.A."/>
        </authorList>
    </citation>
    <scope>NUCLEOTIDE SEQUENCE [LARGE SCALE GENOMIC DNA]</scope>
    <source>
        <strain evidence="3">SLH14081</strain>
    </source>
</reference>
<protein>
    <submittedName>
        <fullName evidence="2">Uncharacterized protein</fullName>
    </submittedName>
</protein>
<dbReference type="EMBL" id="GG657454">
    <property type="protein sequence ID" value="OAT08155.1"/>
    <property type="molecule type" value="Genomic_DNA"/>
</dbReference>
<evidence type="ECO:0000256" key="1">
    <source>
        <dbReference type="SAM" id="MobiDB-lite"/>
    </source>
</evidence>
<dbReference type="OrthoDB" id="4188577at2759"/>
<evidence type="ECO:0000313" key="3">
    <source>
        <dbReference type="Proteomes" id="UP000002038"/>
    </source>
</evidence>
<name>A0A179UJF1_BLAGS</name>
<dbReference type="Proteomes" id="UP000002038">
    <property type="component" value="Unassembled WGS sequence"/>
</dbReference>